<dbReference type="PROSITE" id="PS50113">
    <property type="entry name" value="PAC"/>
    <property type="match status" value="1"/>
</dbReference>
<dbReference type="CDD" id="cd00082">
    <property type="entry name" value="HisKA"/>
    <property type="match status" value="1"/>
</dbReference>
<dbReference type="CDD" id="cd16922">
    <property type="entry name" value="HATPase_EvgS-ArcB-TorS-like"/>
    <property type="match status" value="1"/>
</dbReference>
<feature type="transmembrane region" description="Helical" evidence="20">
    <location>
        <begin position="21"/>
        <end position="42"/>
    </location>
</feature>
<dbReference type="InterPro" id="IPR000700">
    <property type="entry name" value="PAS-assoc_C"/>
</dbReference>
<keyword evidence="18" id="KW-0175">Coiled coil</keyword>
<dbReference type="Pfam" id="PF08447">
    <property type="entry name" value="PAS_3"/>
    <property type="match status" value="1"/>
</dbReference>
<dbReference type="InterPro" id="IPR029151">
    <property type="entry name" value="Sensor-like_sf"/>
</dbReference>
<dbReference type="HOGENOM" id="CLU_279626_0_0_7"/>
<dbReference type="InterPro" id="IPR033479">
    <property type="entry name" value="dCache_1"/>
</dbReference>
<feature type="domain" description="PAC" evidence="24">
    <location>
        <begin position="407"/>
        <end position="459"/>
    </location>
</feature>
<dbReference type="Pfam" id="PF02743">
    <property type="entry name" value="dCache_1"/>
    <property type="match status" value="1"/>
</dbReference>
<dbReference type="SUPFAM" id="SSF55874">
    <property type="entry name" value="ATPase domain of HSP90 chaperone/DNA topoisomerase II/histidine kinase"/>
    <property type="match status" value="1"/>
</dbReference>
<evidence type="ECO:0000259" key="21">
    <source>
        <dbReference type="PROSITE" id="PS50109"/>
    </source>
</evidence>
<dbReference type="InterPro" id="IPR003661">
    <property type="entry name" value="HisK_dim/P_dom"/>
</dbReference>
<evidence type="ECO:0000256" key="2">
    <source>
        <dbReference type="ARBA" id="ARBA00004651"/>
    </source>
</evidence>
<name>C4XJL7_SOLM1</name>
<dbReference type="eggNOG" id="COG5002">
    <property type="taxonomic scope" value="Bacteria"/>
</dbReference>
<dbReference type="FunFam" id="1.10.287.130:FF:000002">
    <property type="entry name" value="Two-component osmosensing histidine kinase"/>
    <property type="match status" value="1"/>
</dbReference>
<dbReference type="EC" id="2.7.13.3" evidence="3"/>
<reference evidence="26 27" key="1">
    <citation type="journal article" date="2009" name="Genome Res.">
        <title>Whole genome sequence of Desulfovibrio magneticus strain RS-1 revealed common gene clusters in magnetotactic bacteria.</title>
        <authorList>
            <person name="Nakazawa H."/>
            <person name="Arakaki A."/>
            <person name="Narita-Yamada S."/>
            <person name="Yashiro I."/>
            <person name="Jinno K."/>
            <person name="Aoki N."/>
            <person name="Tsuruyama A."/>
            <person name="Okamura Y."/>
            <person name="Tanikawa S."/>
            <person name="Fujita N."/>
            <person name="Takeyama H."/>
            <person name="Matsunaga T."/>
        </authorList>
    </citation>
    <scope>NUCLEOTIDE SEQUENCE [LARGE SCALE GENOMIC DNA]</scope>
    <source>
        <strain evidence="27">ATCC 700980 / DSM 13731 / RS-1</strain>
    </source>
</reference>
<dbReference type="InterPro" id="IPR005467">
    <property type="entry name" value="His_kinase_dom"/>
</dbReference>
<evidence type="ECO:0000259" key="23">
    <source>
        <dbReference type="PROSITE" id="PS50112"/>
    </source>
</evidence>
<dbReference type="InterPro" id="IPR036097">
    <property type="entry name" value="HisK_dim/P_sf"/>
</dbReference>
<evidence type="ECO:0000256" key="4">
    <source>
        <dbReference type="ARBA" id="ARBA00022475"/>
    </source>
</evidence>
<dbReference type="PROSITE" id="PS50110">
    <property type="entry name" value="RESPONSE_REGULATORY"/>
    <property type="match status" value="2"/>
</dbReference>
<dbReference type="Pfam" id="PF00512">
    <property type="entry name" value="HisKA"/>
    <property type="match status" value="1"/>
</dbReference>
<dbReference type="Pfam" id="PF00072">
    <property type="entry name" value="Response_reg"/>
    <property type="match status" value="2"/>
</dbReference>
<dbReference type="SMART" id="SM00448">
    <property type="entry name" value="REC"/>
    <property type="match status" value="2"/>
</dbReference>
<dbReference type="GO" id="GO:0000155">
    <property type="term" value="F:phosphorelay sensor kinase activity"/>
    <property type="evidence" value="ECO:0007669"/>
    <property type="project" value="InterPro"/>
</dbReference>
<evidence type="ECO:0000256" key="11">
    <source>
        <dbReference type="ARBA" id="ARBA00022989"/>
    </source>
</evidence>
<keyword evidence="10" id="KW-0067">ATP-binding</keyword>
<evidence type="ECO:0000259" key="24">
    <source>
        <dbReference type="PROSITE" id="PS50113"/>
    </source>
</evidence>
<keyword evidence="6" id="KW-0808">Transferase</keyword>
<dbReference type="SUPFAM" id="SSF47226">
    <property type="entry name" value="Histidine-containing phosphotransfer domain, HPT domain"/>
    <property type="match status" value="1"/>
</dbReference>
<keyword evidence="12" id="KW-0902">Two-component regulatory system</keyword>
<dbReference type="SMART" id="SM00073">
    <property type="entry name" value="HPT"/>
    <property type="match status" value="1"/>
</dbReference>
<dbReference type="EMBL" id="AP010904">
    <property type="protein sequence ID" value="BAH76764.1"/>
    <property type="molecule type" value="Genomic_DNA"/>
</dbReference>
<keyword evidence="4" id="KW-1003">Cell membrane</keyword>
<dbReference type="SUPFAM" id="SSF47384">
    <property type="entry name" value="Homodimeric domain of signal transducing histidine kinase"/>
    <property type="match status" value="1"/>
</dbReference>
<dbReference type="Pfam" id="PF01627">
    <property type="entry name" value="Hpt"/>
    <property type="match status" value="1"/>
</dbReference>
<dbReference type="Gene3D" id="3.30.565.10">
    <property type="entry name" value="Histidine kinase-like ATPase, C-terminal domain"/>
    <property type="match status" value="1"/>
</dbReference>
<dbReference type="PANTHER" id="PTHR45339">
    <property type="entry name" value="HYBRID SIGNAL TRANSDUCTION HISTIDINE KINASE J"/>
    <property type="match status" value="1"/>
</dbReference>
<dbReference type="CDD" id="cd18774">
    <property type="entry name" value="PDC2_HK_sensor"/>
    <property type="match status" value="1"/>
</dbReference>
<feature type="modified residue" description="4-aspartylphosphate" evidence="17">
    <location>
        <position position="771"/>
    </location>
</feature>
<evidence type="ECO:0000256" key="17">
    <source>
        <dbReference type="PROSITE-ProRule" id="PRU00169"/>
    </source>
</evidence>
<dbReference type="InterPro" id="IPR035965">
    <property type="entry name" value="PAS-like_dom_sf"/>
</dbReference>
<dbReference type="InterPro" id="IPR000014">
    <property type="entry name" value="PAS"/>
</dbReference>
<keyword evidence="8" id="KW-0547">Nucleotide-binding</keyword>
<dbReference type="PRINTS" id="PR00344">
    <property type="entry name" value="BCTRLSENSOR"/>
</dbReference>
<dbReference type="PANTHER" id="PTHR45339:SF1">
    <property type="entry name" value="HYBRID SIGNAL TRANSDUCTION HISTIDINE KINASE J"/>
    <property type="match status" value="1"/>
</dbReference>
<dbReference type="InterPro" id="IPR001789">
    <property type="entry name" value="Sig_transdc_resp-reg_receiver"/>
</dbReference>
<dbReference type="SUPFAM" id="SSF103190">
    <property type="entry name" value="Sensory domain-like"/>
    <property type="match status" value="1"/>
</dbReference>
<dbReference type="PROSITE" id="PS50894">
    <property type="entry name" value="HPT"/>
    <property type="match status" value="1"/>
</dbReference>
<evidence type="ECO:0000256" key="18">
    <source>
        <dbReference type="SAM" id="Coils"/>
    </source>
</evidence>
<evidence type="ECO:0000313" key="27">
    <source>
        <dbReference type="Proteomes" id="UP000009071"/>
    </source>
</evidence>
<evidence type="ECO:0000259" key="25">
    <source>
        <dbReference type="PROSITE" id="PS50894"/>
    </source>
</evidence>
<evidence type="ECO:0000256" key="10">
    <source>
        <dbReference type="ARBA" id="ARBA00022840"/>
    </source>
</evidence>
<dbReference type="STRING" id="573370.DMR_32730"/>
<dbReference type="Gene3D" id="1.10.287.130">
    <property type="match status" value="1"/>
</dbReference>
<dbReference type="InterPro" id="IPR013655">
    <property type="entry name" value="PAS_fold_3"/>
</dbReference>
<dbReference type="RefSeq" id="WP_015861916.1">
    <property type="nucleotide sequence ID" value="NC_012796.1"/>
</dbReference>
<dbReference type="AlphaFoldDB" id="C4XJL7"/>
<keyword evidence="5 17" id="KW-0597">Phosphoprotein</keyword>
<dbReference type="SUPFAM" id="SSF55785">
    <property type="entry name" value="PYP-like sensor domain (PAS domain)"/>
    <property type="match status" value="1"/>
</dbReference>
<dbReference type="PROSITE" id="PS50112">
    <property type="entry name" value="PAS"/>
    <property type="match status" value="1"/>
</dbReference>
<evidence type="ECO:0000256" key="6">
    <source>
        <dbReference type="ARBA" id="ARBA00022679"/>
    </source>
</evidence>
<organism evidence="26 27">
    <name type="scientific">Solidesulfovibrio magneticus (strain ATCC 700980 / DSM 13731 / RS-1)</name>
    <name type="common">Desulfovibrio magneticus</name>
    <dbReference type="NCBI Taxonomy" id="573370"/>
    <lineage>
        <taxon>Bacteria</taxon>
        <taxon>Pseudomonadati</taxon>
        <taxon>Thermodesulfobacteriota</taxon>
        <taxon>Desulfovibrionia</taxon>
        <taxon>Desulfovibrionales</taxon>
        <taxon>Desulfovibrionaceae</taxon>
        <taxon>Solidesulfovibrio</taxon>
    </lineage>
</organism>
<dbReference type="SUPFAM" id="SSF52172">
    <property type="entry name" value="CheY-like"/>
    <property type="match status" value="2"/>
</dbReference>
<evidence type="ECO:0000256" key="19">
    <source>
        <dbReference type="SAM" id="MobiDB-lite"/>
    </source>
</evidence>
<feature type="region of interest" description="Disordered" evidence="19">
    <location>
        <begin position="989"/>
        <end position="1008"/>
    </location>
</feature>
<feature type="coiled-coil region" evidence="18">
    <location>
        <begin position="41"/>
        <end position="68"/>
    </location>
</feature>
<keyword evidence="9" id="KW-0418">Kinase</keyword>
<dbReference type="CDD" id="cd17546">
    <property type="entry name" value="REC_hyHK_CKI1_RcsC-like"/>
    <property type="match status" value="1"/>
</dbReference>
<comment type="subunit">
    <text evidence="14">At low DSF concentrations, interacts with RpfF.</text>
</comment>
<dbReference type="Proteomes" id="UP000009071">
    <property type="component" value="Chromosome"/>
</dbReference>
<evidence type="ECO:0000256" key="13">
    <source>
        <dbReference type="ARBA" id="ARBA00023136"/>
    </source>
</evidence>
<dbReference type="CDD" id="cd00130">
    <property type="entry name" value="PAS"/>
    <property type="match status" value="1"/>
</dbReference>
<evidence type="ECO:0000256" key="20">
    <source>
        <dbReference type="SAM" id="Phobius"/>
    </source>
</evidence>
<evidence type="ECO:0000259" key="22">
    <source>
        <dbReference type="PROSITE" id="PS50110"/>
    </source>
</evidence>
<evidence type="ECO:0000256" key="7">
    <source>
        <dbReference type="ARBA" id="ARBA00022692"/>
    </source>
</evidence>
<dbReference type="PROSITE" id="PS50109">
    <property type="entry name" value="HIS_KIN"/>
    <property type="match status" value="1"/>
</dbReference>
<dbReference type="InterPro" id="IPR036890">
    <property type="entry name" value="HATPase_C_sf"/>
</dbReference>
<proteinExistence type="predicted"/>
<dbReference type="Gene3D" id="3.40.50.2300">
    <property type="match status" value="2"/>
</dbReference>
<accession>C4XJL7</accession>
<evidence type="ECO:0000256" key="3">
    <source>
        <dbReference type="ARBA" id="ARBA00012438"/>
    </source>
</evidence>
<comment type="catalytic activity">
    <reaction evidence="1">
        <text>ATP + protein L-histidine = ADP + protein N-phospho-L-histidine.</text>
        <dbReference type="EC" id="2.7.13.3"/>
    </reaction>
</comment>
<feature type="domain" description="PAS" evidence="23">
    <location>
        <begin position="331"/>
        <end position="403"/>
    </location>
</feature>
<dbReference type="GO" id="GO:0005886">
    <property type="term" value="C:plasma membrane"/>
    <property type="evidence" value="ECO:0007669"/>
    <property type="project" value="UniProtKB-SubCell"/>
</dbReference>
<dbReference type="InterPro" id="IPR008207">
    <property type="entry name" value="Sig_transdc_His_kin_Hpt_dom"/>
</dbReference>
<keyword evidence="11 20" id="KW-1133">Transmembrane helix</keyword>
<dbReference type="InterPro" id="IPR036641">
    <property type="entry name" value="HPT_dom_sf"/>
</dbReference>
<feature type="domain" description="Histidine kinase" evidence="21">
    <location>
        <begin position="477"/>
        <end position="698"/>
    </location>
</feature>
<dbReference type="Gene3D" id="3.30.450.20">
    <property type="entry name" value="PAS domain"/>
    <property type="match status" value="2"/>
</dbReference>
<sequence>MNNILKYFCRMFNKSDINRNLFLLVVSSMLPVLLFVIFYGLAQRRLAIKEFKKEIANLAQNVATIEAVKFNQINHYLSTLSALPEVKSFSVSQCNSLFKQFILDNKNIVNIVLLDLDGNVQASAIPPNGIINLSDREAFTEAIRGKSISVSNYVVSRLAGVPVLQFGFPVKDNGGTIAGVLFVTYRLDTYLDHLSKISILNGTRITLVDRNGISLAEQSWKLNSPHIGIPYNIDTWKTIAETDQEKGTISGIRDDGVEAIYYFIKLKLPPNGLPYMVVIANTPRATVLETANLYFFINLVLVGIASLLSLLVAKFVGESLVSRQYDLIKKAEEKYKAIADYSYEWEYWVGSDGNLLWVSPACERVTGYRPEEFIQNQQLIYEIVQPEDLSKLETHCKNIFSENNQQCDIEFKIFNRANKLVWIHHHCQQIILSDGSSLGRFVRNLDITERKSFEFSLIQSRTQALESANLKSEFLANMSHEIRTPLNGIIGMTGLLLDSNLTYEQTRFAEAIRSSGDSLLDLIDDILDFSKIEAGKIEFESFDFNLINLLDDFDDTMALRAYGRGLELLCKVEPNVPKWLRGDPGRLRQILTNLTGNAIKFTHAGEITLRVTLVKDGTTNCILRFSVCDTGIGISPVNTRNLFNKFTQADTSTTRKYGGTGLGLAISKQLTELMGGEIGVTSQESQGSEFWFTVRLEIPPPGTHETTLIPANLFEVRVLIVDDNATNRDILYSLMTTWGMRPSTVIDAPSALQALYKALNENNPFIIAVIDSKMPGMNGEALGRAIKADPRLSRTKMVILTSLGQNENVEIYKKVGFSAYANKPIRQSDFFKILSSVIIDTDDVNNQNIITHCNTNENIIHFSQGGRILVVDDNTTNRQVATGILTKLGLSVETVSGGAAAIQVLELINFDIVFMDVLMPDMDGYEATKRIRDPLSKVINHNIPIIAMTANAMTGDRKKCLDAGMDDYISKPIMLKNLTQVLAKWLHGEQNSKHTQNPDETDTHSDGTPKKYCNELFNRVTCLERMLNDEDVARDVIKIFLEDTPRNLFLIKQSINSNDLQSLVRHCHTMRGASSYVGGHTLVAIAQNIENNAKGGKIDFVKAQIDDLEKEFLLLKAELAKNFDLT</sequence>
<keyword evidence="7 20" id="KW-0812">Transmembrane</keyword>
<evidence type="ECO:0000256" key="12">
    <source>
        <dbReference type="ARBA" id="ARBA00023012"/>
    </source>
</evidence>
<evidence type="ECO:0000256" key="5">
    <source>
        <dbReference type="ARBA" id="ARBA00022553"/>
    </source>
</evidence>
<dbReference type="InterPro" id="IPR004358">
    <property type="entry name" value="Sig_transdc_His_kin-like_C"/>
</dbReference>
<dbReference type="GO" id="GO:0005524">
    <property type="term" value="F:ATP binding"/>
    <property type="evidence" value="ECO:0007669"/>
    <property type="project" value="UniProtKB-KW"/>
</dbReference>
<feature type="domain" description="Response regulatory" evidence="22">
    <location>
        <begin position="717"/>
        <end position="838"/>
    </location>
</feature>
<gene>
    <name evidence="26" type="ordered locus">DMR_32730</name>
</gene>
<keyword evidence="27" id="KW-1185">Reference proteome</keyword>
<dbReference type="NCBIfam" id="TIGR00229">
    <property type="entry name" value="sensory_box"/>
    <property type="match status" value="1"/>
</dbReference>
<dbReference type="Pfam" id="PF02518">
    <property type="entry name" value="HATPase_c"/>
    <property type="match status" value="1"/>
</dbReference>
<dbReference type="SMART" id="SM00387">
    <property type="entry name" value="HATPase_c"/>
    <property type="match status" value="1"/>
</dbReference>
<evidence type="ECO:0000256" key="15">
    <source>
        <dbReference type="ARBA" id="ARBA00068150"/>
    </source>
</evidence>
<evidence type="ECO:0000256" key="8">
    <source>
        <dbReference type="ARBA" id="ARBA00022741"/>
    </source>
</evidence>
<evidence type="ECO:0000256" key="1">
    <source>
        <dbReference type="ARBA" id="ARBA00000085"/>
    </source>
</evidence>
<feature type="modified residue" description="Phosphohistidine" evidence="16">
    <location>
        <position position="1068"/>
    </location>
</feature>
<dbReference type="OrthoDB" id="9796305at2"/>
<dbReference type="CDD" id="cd12914">
    <property type="entry name" value="PDC1_DGC_like"/>
    <property type="match status" value="1"/>
</dbReference>
<feature type="domain" description="HPt" evidence="25">
    <location>
        <begin position="1029"/>
        <end position="1126"/>
    </location>
</feature>
<protein>
    <recommendedName>
        <fullName evidence="15">Sensory/regulatory protein RpfC</fullName>
        <ecNumber evidence="3">2.7.13.3</ecNumber>
    </recommendedName>
</protein>
<evidence type="ECO:0000313" key="26">
    <source>
        <dbReference type="EMBL" id="BAH76764.1"/>
    </source>
</evidence>
<dbReference type="SMART" id="SM00091">
    <property type="entry name" value="PAS"/>
    <property type="match status" value="1"/>
</dbReference>
<dbReference type="InterPro" id="IPR011006">
    <property type="entry name" value="CheY-like_superfamily"/>
</dbReference>
<dbReference type="SMART" id="SM00388">
    <property type="entry name" value="HisKA"/>
    <property type="match status" value="1"/>
</dbReference>
<dbReference type="KEGG" id="dma:DMR_32730"/>
<evidence type="ECO:0000256" key="9">
    <source>
        <dbReference type="ARBA" id="ARBA00022777"/>
    </source>
</evidence>
<comment type="subcellular location">
    <subcellularLocation>
        <location evidence="2">Cell membrane</location>
        <topology evidence="2">Multi-pass membrane protein</topology>
    </subcellularLocation>
</comment>
<evidence type="ECO:0000256" key="14">
    <source>
        <dbReference type="ARBA" id="ARBA00064003"/>
    </source>
</evidence>
<keyword evidence="13 20" id="KW-0472">Membrane</keyword>
<feature type="domain" description="Response regulatory" evidence="22">
    <location>
        <begin position="867"/>
        <end position="986"/>
    </location>
</feature>
<dbReference type="InterPro" id="IPR003594">
    <property type="entry name" value="HATPase_dom"/>
</dbReference>
<dbReference type="FunFam" id="3.30.565.10:FF:000010">
    <property type="entry name" value="Sensor histidine kinase RcsC"/>
    <property type="match status" value="1"/>
</dbReference>
<feature type="modified residue" description="4-aspartylphosphate" evidence="17">
    <location>
        <position position="916"/>
    </location>
</feature>
<dbReference type="Gene3D" id="1.20.120.160">
    <property type="entry name" value="HPT domain"/>
    <property type="match status" value="1"/>
</dbReference>
<evidence type="ECO:0000256" key="16">
    <source>
        <dbReference type="PROSITE-ProRule" id="PRU00110"/>
    </source>
</evidence>